<sequence>MKIFLLILLILVVAVVAVLWLWRQADHNADRSAMARLAAFQAANARGSGKFLWHGGVFSVFCCQGQQR</sequence>
<proteinExistence type="predicted"/>
<accession>A0ABZ2W163</accession>
<keyword evidence="2" id="KW-1185">Reference proteome</keyword>
<evidence type="ECO:0000313" key="1">
    <source>
        <dbReference type="EMBL" id="WZF88344.1"/>
    </source>
</evidence>
<dbReference type="Proteomes" id="UP001475781">
    <property type="component" value="Chromosome"/>
</dbReference>
<name>A0ABZ2W163_9GAMM</name>
<evidence type="ECO:0000313" key="2">
    <source>
        <dbReference type="Proteomes" id="UP001475781"/>
    </source>
</evidence>
<reference evidence="1 2" key="1">
    <citation type="submission" date="2022-07" db="EMBL/GenBank/DDBJ databases">
        <title>A copper resistant bacterium isolated from sediment samples of deep sea hydrothermal areas.</title>
        <authorList>
            <person name="Zeng X."/>
        </authorList>
    </citation>
    <scope>NUCLEOTIDE SEQUENCE [LARGE SCALE GENOMIC DNA]</scope>
    <source>
        <strain evidence="2">CuT 6</strain>
    </source>
</reference>
<dbReference type="RefSeq" id="WP_341581469.1">
    <property type="nucleotide sequence ID" value="NZ_CP101118.1"/>
</dbReference>
<gene>
    <name evidence="1" type="ORF">NLK58_18860</name>
</gene>
<dbReference type="EMBL" id="CP101118">
    <property type="protein sequence ID" value="WZF88344.1"/>
    <property type="molecule type" value="Genomic_DNA"/>
</dbReference>
<protein>
    <submittedName>
        <fullName evidence="1">Uncharacterized protein</fullName>
    </submittedName>
</protein>
<organism evidence="1 2">
    <name type="scientific">Marinobacter metalliresistant</name>
    <dbReference type="NCBI Taxonomy" id="2961995"/>
    <lineage>
        <taxon>Bacteria</taxon>
        <taxon>Pseudomonadati</taxon>
        <taxon>Pseudomonadota</taxon>
        <taxon>Gammaproteobacteria</taxon>
        <taxon>Pseudomonadales</taxon>
        <taxon>Marinobacteraceae</taxon>
        <taxon>Marinobacter</taxon>
    </lineage>
</organism>